<protein>
    <recommendedName>
        <fullName evidence="2">dTDP-4-dehydrorhamnose reductase</fullName>
        <ecNumber evidence="2">1.1.1.133</ecNumber>
    </recommendedName>
</protein>
<dbReference type="AlphaFoldDB" id="A0A7W8F7D0"/>
<reference evidence="5 6" key="1">
    <citation type="submission" date="2020-08" db="EMBL/GenBank/DDBJ databases">
        <title>Genomic Encyclopedia of Type Strains, Phase III (KMG-III): the genomes of soil and plant-associated and newly described type strains.</title>
        <authorList>
            <person name="Whitman W."/>
        </authorList>
    </citation>
    <scope>NUCLEOTIDE SEQUENCE [LARGE SCALE GENOMIC DNA]</scope>
    <source>
        <strain evidence="5 6">CECT 3226</strain>
    </source>
</reference>
<gene>
    <name evidence="5" type="ORF">FHS32_002692</name>
</gene>
<comment type="similarity">
    <text evidence="1 2">Belongs to the dTDP-4-dehydrorhamnose reductase family.</text>
</comment>
<dbReference type="Proteomes" id="UP000568022">
    <property type="component" value="Unassembled WGS sequence"/>
</dbReference>
<evidence type="ECO:0000313" key="6">
    <source>
        <dbReference type="Proteomes" id="UP000568022"/>
    </source>
</evidence>
<dbReference type="Gene3D" id="3.40.50.720">
    <property type="entry name" value="NAD(P)-binding Rossmann-like Domain"/>
    <property type="match status" value="1"/>
</dbReference>
<feature type="compositionally biased region" description="Low complexity" evidence="3">
    <location>
        <begin position="180"/>
        <end position="199"/>
    </location>
</feature>
<name>A0A7W8F7D0_9ACTN</name>
<dbReference type="Pfam" id="PF04321">
    <property type="entry name" value="RmlD_sub_bind"/>
    <property type="match status" value="1"/>
</dbReference>
<evidence type="ECO:0000256" key="1">
    <source>
        <dbReference type="ARBA" id="ARBA00010944"/>
    </source>
</evidence>
<dbReference type="GO" id="GO:0019305">
    <property type="term" value="P:dTDP-rhamnose biosynthetic process"/>
    <property type="evidence" value="ECO:0007669"/>
    <property type="project" value="UniProtKB-UniPathway"/>
</dbReference>
<evidence type="ECO:0000256" key="3">
    <source>
        <dbReference type="SAM" id="MobiDB-lite"/>
    </source>
</evidence>
<dbReference type="PANTHER" id="PTHR10491:SF4">
    <property type="entry name" value="METHIONINE ADENOSYLTRANSFERASE 2 SUBUNIT BETA"/>
    <property type="match status" value="1"/>
</dbReference>
<dbReference type="PANTHER" id="PTHR10491">
    <property type="entry name" value="DTDP-4-DEHYDRORHAMNOSE REDUCTASE"/>
    <property type="match status" value="1"/>
</dbReference>
<dbReference type="InterPro" id="IPR036291">
    <property type="entry name" value="NAD(P)-bd_dom_sf"/>
</dbReference>
<proteinExistence type="inferred from homology"/>
<dbReference type="GO" id="GO:0005829">
    <property type="term" value="C:cytosol"/>
    <property type="evidence" value="ECO:0007669"/>
    <property type="project" value="TreeGrafter"/>
</dbReference>
<feature type="domain" description="RmlD-like substrate binding" evidence="4">
    <location>
        <begin position="29"/>
        <end position="222"/>
    </location>
</feature>
<dbReference type="GO" id="GO:0008831">
    <property type="term" value="F:dTDP-4-dehydrorhamnose reductase activity"/>
    <property type="evidence" value="ECO:0007669"/>
    <property type="project" value="UniProtKB-EC"/>
</dbReference>
<dbReference type="InterPro" id="IPR029903">
    <property type="entry name" value="RmlD-like-bd"/>
</dbReference>
<dbReference type="EC" id="1.1.1.133" evidence="2"/>
<dbReference type="EMBL" id="JACHJE010000005">
    <property type="protein sequence ID" value="MBB5125958.1"/>
    <property type="molecule type" value="Genomic_DNA"/>
</dbReference>
<keyword evidence="2 5" id="KW-0560">Oxidoreductase</keyword>
<evidence type="ECO:0000313" key="5">
    <source>
        <dbReference type="EMBL" id="MBB5125958.1"/>
    </source>
</evidence>
<evidence type="ECO:0000256" key="2">
    <source>
        <dbReference type="RuleBase" id="RU364082"/>
    </source>
</evidence>
<feature type="region of interest" description="Disordered" evidence="3">
    <location>
        <begin position="172"/>
        <end position="212"/>
    </location>
</feature>
<dbReference type="SUPFAM" id="SSF51735">
    <property type="entry name" value="NAD(P)-binding Rossmann-fold domains"/>
    <property type="match status" value="1"/>
</dbReference>
<comment type="caution">
    <text evidence="5">The sequence shown here is derived from an EMBL/GenBank/DDBJ whole genome shotgun (WGS) entry which is preliminary data.</text>
</comment>
<keyword evidence="2" id="KW-0521">NADP</keyword>
<organism evidence="5 6">
    <name type="scientific">Streptomyces griseoloalbus</name>
    <dbReference type="NCBI Taxonomy" id="67303"/>
    <lineage>
        <taxon>Bacteria</taxon>
        <taxon>Bacillati</taxon>
        <taxon>Actinomycetota</taxon>
        <taxon>Actinomycetes</taxon>
        <taxon>Kitasatosporales</taxon>
        <taxon>Streptomycetaceae</taxon>
        <taxon>Streptomyces</taxon>
    </lineage>
</organism>
<dbReference type="InterPro" id="IPR005913">
    <property type="entry name" value="dTDP_dehydrorham_reduct"/>
</dbReference>
<comment type="pathway">
    <text evidence="2">Carbohydrate biosynthesis; dTDP-L-rhamnose biosynthesis.</text>
</comment>
<evidence type="ECO:0000259" key="4">
    <source>
        <dbReference type="Pfam" id="PF04321"/>
    </source>
</evidence>
<accession>A0A7W8F7D0</accession>
<dbReference type="UniPathway" id="UPA00124"/>
<comment type="function">
    <text evidence="2">Catalyzes the reduction of dTDP-6-deoxy-L-lyxo-4-hexulose to yield dTDP-L-rhamnose.</text>
</comment>
<sequence length="235" mass="25147">MNLLVTGAAGAIGSHYVRTLLASDLPAPRLPARARAAHGARLIHVSTGSVFTPCPKDHPTAPRTACGRSELAGEQAVREEWPGAGAIVRTAWLHGVHGANFVRTMIGLEARLPTVDVVDDQRGQPTWSADVAERAADLGSRLGDGTHGVFHATDSGEATWYDLAREVFRRAGADPDRVRPTTTAAFPRPAPRPAHSAPAHARRQEIGLPAPRDWRAALHEALPGIRKESPLRETP</sequence>
<keyword evidence="6" id="KW-1185">Reference proteome</keyword>